<keyword evidence="3" id="KW-1185">Reference proteome</keyword>
<dbReference type="SUPFAM" id="SSF53448">
    <property type="entry name" value="Nucleotide-diphospho-sugar transferases"/>
    <property type="match status" value="1"/>
</dbReference>
<dbReference type="InterPro" id="IPR029044">
    <property type="entry name" value="Nucleotide-diphossugar_trans"/>
</dbReference>
<accession>A0A6S6QWC0</accession>
<dbReference type="RefSeq" id="WP_222874984.1">
    <property type="nucleotide sequence ID" value="NZ_AP023361.1"/>
</dbReference>
<dbReference type="InterPro" id="IPR001173">
    <property type="entry name" value="Glyco_trans_2-like"/>
</dbReference>
<reference evidence="2 3" key="1">
    <citation type="submission" date="2020-08" db="EMBL/GenBank/DDBJ databases">
        <title>Genome sequence of Rhizobiales bacterium strain IZ6.</title>
        <authorList>
            <person name="Nakai R."/>
            <person name="Naganuma T."/>
        </authorList>
    </citation>
    <scope>NUCLEOTIDE SEQUENCE [LARGE SCALE GENOMIC DNA]</scope>
    <source>
        <strain evidence="2 3">IZ6</strain>
    </source>
</reference>
<dbReference type="PANTHER" id="PTHR43685:SF11">
    <property type="entry name" value="GLYCOSYLTRANSFERASE TAGX-RELATED"/>
    <property type="match status" value="1"/>
</dbReference>
<dbReference type="AlphaFoldDB" id="A0A6S6QWC0"/>
<feature type="domain" description="Glycosyltransferase 2-like" evidence="1">
    <location>
        <begin position="4"/>
        <end position="137"/>
    </location>
</feature>
<evidence type="ECO:0000313" key="2">
    <source>
        <dbReference type="EMBL" id="BCJ91330.1"/>
    </source>
</evidence>
<dbReference type="PANTHER" id="PTHR43685">
    <property type="entry name" value="GLYCOSYLTRANSFERASE"/>
    <property type="match status" value="1"/>
</dbReference>
<sequence length="253" mass="28080">MKTTVTMPVRNGERYIEAALRSLTAQIADADLDILVIDDGSTDGSAAIVQRIAAQVPGKIRLVPGEAKGLSAARNMALKNLLPETELISFLDSDDLSPAGRFASDAAHFSKDAGLDLVYRLTAHFYGEAADGMPQDPKVQRSVSLSAMTLRRNRAEKTGLFDEDFEMGGDGDFLFRVLETRPHCLFLDDIGFYYRQHAGAMSRVAHGNDETRVREGERKGWFLAFHKAAQRRRRDPGLADIGDYLRQFKMDVK</sequence>
<dbReference type="Gene3D" id="3.90.550.10">
    <property type="entry name" value="Spore Coat Polysaccharide Biosynthesis Protein SpsA, Chain A"/>
    <property type="match status" value="1"/>
</dbReference>
<dbReference type="Proteomes" id="UP000515317">
    <property type="component" value="Chromosome"/>
</dbReference>
<evidence type="ECO:0000313" key="3">
    <source>
        <dbReference type="Proteomes" id="UP000515317"/>
    </source>
</evidence>
<dbReference type="GO" id="GO:0016740">
    <property type="term" value="F:transferase activity"/>
    <property type="evidence" value="ECO:0007669"/>
    <property type="project" value="UniProtKB-KW"/>
</dbReference>
<gene>
    <name evidence="2" type="ORF">IZ6_20650</name>
</gene>
<protein>
    <submittedName>
        <fullName evidence="2">Glycosyl transferase family 2</fullName>
    </submittedName>
</protein>
<proteinExistence type="predicted"/>
<keyword evidence="2" id="KW-0808">Transferase</keyword>
<organism evidence="2 3">
    <name type="scientific">Terrihabitans soli</name>
    <dbReference type="NCBI Taxonomy" id="708113"/>
    <lineage>
        <taxon>Bacteria</taxon>
        <taxon>Pseudomonadati</taxon>
        <taxon>Pseudomonadota</taxon>
        <taxon>Alphaproteobacteria</taxon>
        <taxon>Hyphomicrobiales</taxon>
        <taxon>Terrihabitans</taxon>
    </lineage>
</organism>
<dbReference type="KEGG" id="tso:IZ6_20650"/>
<dbReference type="CDD" id="cd00761">
    <property type="entry name" value="Glyco_tranf_GTA_type"/>
    <property type="match status" value="1"/>
</dbReference>
<dbReference type="Pfam" id="PF00535">
    <property type="entry name" value="Glycos_transf_2"/>
    <property type="match status" value="1"/>
</dbReference>
<name>A0A6S6QWC0_9HYPH</name>
<dbReference type="InterPro" id="IPR050834">
    <property type="entry name" value="Glycosyltransf_2"/>
</dbReference>
<dbReference type="EMBL" id="AP023361">
    <property type="protein sequence ID" value="BCJ91330.1"/>
    <property type="molecule type" value="Genomic_DNA"/>
</dbReference>
<evidence type="ECO:0000259" key="1">
    <source>
        <dbReference type="Pfam" id="PF00535"/>
    </source>
</evidence>